<evidence type="ECO:0000256" key="13">
    <source>
        <dbReference type="ARBA" id="ARBA00039658"/>
    </source>
</evidence>
<evidence type="ECO:0000256" key="3">
    <source>
        <dbReference type="ARBA" id="ARBA00022670"/>
    </source>
</evidence>
<dbReference type="PROSITE" id="PS50878">
    <property type="entry name" value="RT_POL"/>
    <property type="match status" value="1"/>
</dbReference>
<dbReference type="FunFam" id="1.10.340.70:FF:000001">
    <property type="entry name" value="Retrovirus-related Pol polyprotein from transposon gypsy-like Protein"/>
    <property type="match status" value="1"/>
</dbReference>
<dbReference type="SUPFAM" id="SSF56672">
    <property type="entry name" value="DNA/RNA polymerases"/>
    <property type="match status" value="1"/>
</dbReference>
<dbReference type="Ensembl" id="ENSOMET00000018042.1">
    <property type="protein sequence ID" value="ENSOMEP00000028996.1"/>
    <property type="gene ID" value="ENSOMEG00000012350.1"/>
</dbReference>
<keyword evidence="10" id="KW-0694">RNA-binding</keyword>
<feature type="region of interest" description="Disordered" evidence="14">
    <location>
        <begin position="1319"/>
        <end position="1413"/>
    </location>
</feature>
<dbReference type="Gene3D" id="3.30.420.10">
    <property type="entry name" value="Ribonuclease H-like superfamily/Ribonuclease H"/>
    <property type="match status" value="1"/>
</dbReference>
<dbReference type="GeneTree" id="ENSGT01100000263500"/>
<dbReference type="GO" id="GO:0004523">
    <property type="term" value="F:RNA-DNA hybrid ribonuclease activity"/>
    <property type="evidence" value="ECO:0007669"/>
    <property type="project" value="UniProtKB-EC"/>
</dbReference>
<dbReference type="Gene3D" id="1.10.340.70">
    <property type="match status" value="1"/>
</dbReference>
<evidence type="ECO:0000313" key="18">
    <source>
        <dbReference type="Proteomes" id="UP000261560"/>
    </source>
</evidence>
<keyword evidence="6" id="KW-0540">Nuclease</keyword>
<dbReference type="FunFam" id="3.10.10.10:FF:000007">
    <property type="entry name" value="Retrovirus-related Pol polyprotein from transposon 17.6-like Protein"/>
    <property type="match status" value="1"/>
</dbReference>
<dbReference type="InterPro" id="IPR043502">
    <property type="entry name" value="DNA/RNA_pol_sf"/>
</dbReference>
<feature type="region of interest" description="Disordered" evidence="14">
    <location>
        <begin position="1253"/>
        <end position="1303"/>
    </location>
</feature>
<dbReference type="Pfam" id="PF17921">
    <property type="entry name" value="Integrase_H2C2"/>
    <property type="match status" value="1"/>
</dbReference>
<keyword evidence="5" id="KW-0548">Nucleotidyltransferase</keyword>
<evidence type="ECO:0000256" key="10">
    <source>
        <dbReference type="ARBA" id="ARBA00022884"/>
    </source>
</evidence>
<evidence type="ECO:0000256" key="2">
    <source>
        <dbReference type="ARBA" id="ARBA00012180"/>
    </source>
</evidence>
<sequence>MRGKPEGSPKVLTKDRFLQNAVGKCPVVDIQIGGVPLNCLVDSGSNVSTLTESFFRDHLHGGDDDMHYTSKWLKITAANKLPLPYLGYVELDIQVMGVTIPECGFLIIRDDSQPDKNELDASPSGIIGMNIAKRCKELILTEFDAALGGELDSDWRETFQRMQEAECVKKTSIARVAQKGKHHLPAQSVSTVYLRAPKTDFNGTSSLMLEPGNTSLPGGVIVLPTVIGAHRSIFPVQVINFSKDDVWLPAKARLGFLTKCQCVEGEPYEVTFQRISASHEEVTVSERANVNPDKDTEALFDRLHLGGTPVQQSELRELLVKYADVFAVHDEDLGYTTQVKHEIPVLDETPVSQPYRRIPPNQYKEVKEHISELLKKGVIQESSSSYASPIVLVRKSDGSLRLCVDYRALNSKTRRDAFPLPRIDESLDALSGAEFFSSIDLASGYHQVAVHEKDRHKTAFTTPFGLFEYLRMPFGLCNAPATFQRLMQATMNDLIFQIVLVYLDDLLVFSQTFKEHVERLEIVLKRLKDTGLKVKVEKCHFLQSEVKFLGHQVSAEGVGTDPDKICAVKAWPVPTSVKELRSFLGFCSYYRRFIEGFSQVAGPLHDLVNVCTRPSSSAKANQLFQSAWSPACSDAFELLKDRLTKAPLLGYADFKLPFVLETDASNLGLGAVLYQVQGGKKRVIAYASRRLRGAEKNDRNYSSMKLELLALKWAVTEKFRSYLLGSKFTILTDNNPLCHLSTAKLGAAQQRWVAQLAVFDFEVRYRPGRCNSAADALSRRPGLMESDASVEDTDFDGCITICNSLKTGTVIGSEIAAASKEFYHVRQLHVADPDQGDDSTLLVNTPTLPSYTKTELQIFQSSDPTLKVLKQLWKRGQKPSLQERRVLSAPVRSLLKQWSRLVEKDELLYREVKDVNFGTCHQLLLPACLKEKVLTSVHNQMGHQGIERTLALLKQRCFWGGMHEDVEQWVKNCQRCILTKLPQPKVHAAQIPFLATRPLEVVAVDYTTLERASDGRENVLVITDVFTKFSQAFPTRNQKADTTAKVILKEWFMKYGVPERLHSDQGRNFESAVIAELCRLYGVKKTRTTPHHPQGNPQCERFNRTLHDLLRTLPPEKKRCWPEHLAELVYAYNVTPHSSTGYSPYYMLFGVQPHLPIDALLGQEETGGENTDWLTVHRERLQDAHKRAQAFSERKAAERMARQNSKVNCSPLEIGQYVYLRHRPVGRNKIQDAWSPKVYKVTEVQGTTHTVVPVTGGQTKRVHRSNLRLCVGPVPHPRRSREATPPPHEPEAEQDSEGESSELEPEFLLIKPVHEPVDPRLQDLDSHLGSTNSSEAESESLPDLGEDDRPTEELSLNSEPVVTGLSSTDKPQTRPAPLPRRGVEQRYADQPLPPPRRSVRTTAGKNRNPFRLPMTASNNAVSLTPDVLSQIFAGMVHYTSQLQAEADS</sequence>
<dbReference type="OMA" id="TIPECGF"/>
<dbReference type="SUPFAM" id="SSF53098">
    <property type="entry name" value="Ribonuclease H-like"/>
    <property type="match status" value="1"/>
</dbReference>
<dbReference type="FunFam" id="3.30.70.270:FF:000020">
    <property type="entry name" value="Transposon Tf2-6 polyprotein-like Protein"/>
    <property type="match status" value="1"/>
</dbReference>
<keyword evidence="11" id="KW-0229">DNA integration</keyword>
<keyword evidence="8" id="KW-0378">Hydrolase</keyword>
<dbReference type="PROSITE" id="PS50994">
    <property type="entry name" value="INTEGRASE"/>
    <property type="match status" value="1"/>
</dbReference>
<dbReference type="InterPro" id="IPR012337">
    <property type="entry name" value="RNaseH-like_sf"/>
</dbReference>
<dbReference type="InterPro" id="IPR001969">
    <property type="entry name" value="Aspartic_peptidase_AS"/>
</dbReference>
<dbReference type="PANTHER" id="PTHR37984">
    <property type="entry name" value="PROTEIN CBG26694"/>
    <property type="match status" value="1"/>
</dbReference>
<dbReference type="GO" id="GO:0006508">
    <property type="term" value="P:proteolysis"/>
    <property type="evidence" value="ECO:0007669"/>
    <property type="project" value="UniProtKB-KW"/>
</dbReference>
<dbReference type="InterPro" id="IPR036397">
    <property type="entry name" value="RNaseH_sf"/>
</dbReference>
<dbReference type="PaxDb" id="30732-ENSOMEP00000028996"/>
<dbReference type="FunFam" id="3.30.420.10:FF:000032">
    <property type="entry name" value="Retrovirus-related Pol polyprotein from transposon 297-like Protein"/>
    <property type="match status" value="1"/>
</dbReference>
<evidence type="ECO:0000256" key="5">
    <source>
        <dbReference type="ARBA" id="ARBA00022695"/>
    </source>
</evidence>
<accession>A0A3B3DGJ0</accession>
<evidence type="ECO:0000256" key="14">
    <source>
        <dbReference type="SAM" id="MobiDB-lite"/>
    </source>
</evidence>
<dbReference type="Gene3D" id="2.40.70.10">
    <property type="entry name" value="Acid Proteases"/>
    <property type="match status" value="1"/>
</dbReference>
<evidence type="ECO:0000256" key="1">
    <source>
        <dbReference type="ARBA" id="ARBA00010879"/>
    </source>
</evidence>
<evidence type="ECO:0000256" key="9">
    <source>
        <dbReference type="ARBA" id="ARBA00022842"/>
    </source>
</evidence>
<dbReference type="EC" id="3.1.26.4" evidence="2"/>
<dbReference type="SUPFAM" id="SSF50630">
    <property type="entry name" value="Acid proteases"/>
    <property type="match status" value="1"/>
</dbReference>
<dbReference type="GO" id="GO:0015074">
    <property type="term" value="P:DNA integration"/>
    <property type="evidence" value="ECO:0007669"/>
    <property type="project" value="UniProtKB-KW"/>
</dbReference>
<feature type="domain" description="Integrase catalytic" evidence="16">
    <location>
        <begin position="994"/>
        <end position="1152"/>
    </location>
</feature>
<dbReference type="CDD" id="cd09274">
    <property type="entry name" value="RNase_HI_RT_Ty3"/>
    <property type="match status" value="1"/>
</dbReference>
<dbReference type="InterPro" id="IPR041588">
    <property type="entry name" value="Integrase_H2C2"/>
</dbReference>
<dbReference type="Gene3D" id="3.10.20.370">
    <property type="match status" value="1"/>
</dbReference>
<dbReference type="Gene3D" id="3.30.70.270">
    <property type="match status" value="2"/>
</dbReference>
<evidence type="ECO:0000259" key="15">
    <source>
        <dbReference type="PROSITE" id="PS50878"/>
    </source>
</evidence>
<feature type="compositionally biased region" description="Acidic residues" evidence="14">
    <location>
        <begin position="1336"/>
        <end position="1346"/>
    </location>
</feature>
<keyword evidence="4" id="KW-0808">Transferase</keyword>
<keyword evidence="9" id="KW-0460">Magnesium</keyword>
<feature type="compositionally biased region" description="Polar residues" evidence="14">
    <location>
        <begin position="1354"/>
        <end position="1370"/>
    </location>
</feature>
<evidence type="ECO:0000256" key="7">
    <source>
        <dbReference type="ARBA" id="ARBA00022759"/>
    </source>
</evidence>
<dbReference type="InterPro" id="IPR021109">
    <property type="entry name" value="Peptidase_aspartic_dom_sf"/>
</dbReference>
<evidence type="ECO:0000256" key="4">
    <source>
        <dbReference type="ARBA" id="ARBA00022679"/>
    </source>
</evidence>
<proteinExistence type="inferred from homology"/>
<name>A0A3B3DGJ0_ORYME</name>
<evidence type="ECO:0000256" key="11">
    <source>
        <dbReference type="ARBA" id="ARBA00022908"/>
    </source>
</evidence>
<evidence type="ECO:0000259" key="16">
    <source>
        <dbReference type="PROSITE" id="PS50994"/>
    </source>
</evidence>
<dbReference type="InterPro" id="IPR050951">
    <property type="entry name" value="Retrovirus_Pol_polyprotein"/>
</dbReference>
<dbReference type="FunFam" id="3.10.20.370:FF:000001">
    <property type="entry name" value="Retrovirus-related Pol polyprotein from transposon 17.6-like protein"/>
    <property type="match status" value="1"/>
</dbReference>
<feature type="compositionally biased region" description="Acidic residues" evidence="14">
    <location>
        <begin position="1292"/>
        <end position="1303"/>
    </location>
</feature>
<feature type="domain" description="Reverse transcriptase" evidence="15">
    <location>
        <begin position="374"/>
        <end position="553"/>
    </location>
</feature>
<dbReference type="STRING" id="30732.ENSOMEP00000028996"/>
<keyword evidence="18" id="KW-1185">Reference proteome</keyword>
<dbReference type="Proteomes" id="UP000261560">
    <property type="component" value="Unplaced"/>
</dbReference>
<reference evidence="17" key="1">
    <citation type="submission" date="2025-08" db="UniProtKB">
        <authorList>
            <consortium name="Ensembl"/>
        </authorList>
    </citation>
    <scope>IDENTIFICATION</scope>
</reference>
<evidence type="ECO:0000256" key="6">
    <source>
        <dbReference type="ARBA" id="ARBA00022722"/>
    </source>
</evidence>
<dbReference type="GO" id="GO:0003723">
    <property type="term" value="F:RNA binding"/>
    <property type="evidence" value="ECO:0007669"/>
    <property type="project" value="UniProtKB-KW"/>
</dbReference>
<keyword evidence="12" id="KW-0695">RNA-directed DNA polymerase</keyword>
<dbReference type="Pfam" id="PF17919">
    <property type="entry name" value="RT_RNaseH_2"/>
    <property type="match status" value="1"/>
</dbReference>
<reference evidence="17" key="2">
    <citation type="submission" date="2025-09" db="UniProtKB">
        <authorList>
            <consortium name="Ensembl"/>
        </authorList>
    </citation>
    <scope>IDENTIFICATION</scope>
</reference>
<keyword evidence="7" id="KW-0255">Endonuclease</keyword>
<evidence type="ECO:0000313" key="17">
    <source>
        <dbReference type="Ensembl" id="ENSOMEP00000028996.1"/>
    </source>
</evidence>
<dbReference type="InterPro" id="IPR001584">
    <property type="entry name" value="Integrase_cat-core"/>
</dbReference>
<dbReference type="PANTHER" id="PTHR37984:SF15">
    <property type="entry name" value="INTEGRASE CATALYTIC DOMAIN-CONTAINING PROTEIN"/>
    <property type="match status" value="1"/>
</dbReference>
<dbReference type="InterPro" id="IPR043128">
    <property type="entry name" value="Rev_trsase/Diguanyl_cyclase"/>
</dbReference>
<dbReference type="Gene3D" id="3.10.10.10">
    <property type="entry name" value="HIV Type 1 Reverse Transcriptase, subunit A, domain 1"/>
    <property type="match status" value="1"/>
</dbReference>
<organism evidence="17 18">
    <name type="scientific">Oryzias melastigma</name>
    <name type="common">Marine medaka</name>
    <dbReference type="NCBI Taxonomy" id="30732"/>
    <lineage>
        <taxon>Eukaryota</taxon>
        <taxon>Metazoa</taxon>
        <taxon>Chordata</taxon>
        <taxon>Craniata</taxon>
        <taxon>Vertebrata</taxon>
        <taxon>Euteleostomi</taxon>
        <taxon>Actinopterygii</taxon>
        <taxon>Neopterygii</taxon>
        <taxon>Teleostei</taxon>
        <taxon>Neoteleostei</taxon>
        <taxon>Acanthomorphata</taxon>
        <taxon>Ovalentaria</taxon>
        <taxon>Atherinomorphae</taxon>
        <taxon>Beloniformes</taxon>
        <taxon>Adrianichthyidae</taxon>
        <taxon>Oryziinae</taxon>
        <taxon>Oryzias</taxon>
    </lineage>
</organism>
<dbReference type="Pfam" id="PF00078">
    <property type="entry name" value="RVT_1"/>
    <property type="match status" value="1"/>
</dbReference>
<comment type="similarity">
    <text evidence="1">Belongs to the beta type-B retroviral polymerase family. HERV class-II K(HML-2) pol subfamily.</text>
</comment>
<evidence type="ECO:0000256" key="8">
    <source>
        <dbReference type="ARBA" id="ARBA00022801"/>
    </source>
</evidence>
<dbReference type="InterPro" id="IPR041577">
    <property type="entry name" value="RT_RNaseH_2"/>
</dbReference>
<dbReference type="GO" id="GO:0004190">
    <property type="term" value="F:aspartic-type endopeptidase activity"/>
    <property type="evidence" value="ECO:0007669"/>
    <property type="project" value="InterPro"/>
</dbReference>
<dbReference type="InterPro" id="IPR000477">
    <property type="entry name" value="RT_dom"/>
</dbReference>
<protein>
    <recommendedName>
        <fullName evidence="13">Gypsy retrotransposon integrase-like protein 1</fullName>
        <ecNumber evidence="2">3.1.26.4</ecNumber>
    </recommendedName>
</protein>
<keyword evidence="3" id="KW-0645">Protease</keyword>
<evidence type="ECO:0000256" key="12">
    <source>
        <dbReference type="ARBA" id="ARBA00022918"/>
    </source>
</evidence>
<dbReference type="CDD" id="cd01647">
    <property type="entry name" value="RT_LTR"/>
    <property type="match status" value="1"/>
</dbReference>
<dbReference type="GO" id="GO:0003964">
    <property type="term" value="F:RNA-directed DNA polymerase activity"/>
    <property type="evidence" value="ECO:0007669"/>
    <property type="project" value="UniProtKB-KW"/>
</dbReference>
<dbReference type="PROSITE" id="PS00141">
    <property type="entry name" value="ASP_PROTEASE"/>
    <property type="match status" value="1"/>
</dbReference>
<dbReference type="Pfam" id="PF00665">
    <property type="entry name" value="rve"/>
    <property type="match status" value="1"/>
</dbReference>